<evidence type="ECO:0000256" key="1">
    <source>
        <dbReference type="ARBA" id="ARBA00004861"/>
    </source>
</evidence>
<keyword evidence="11" id="KW-0665">Pyrimidine biosynthesis</keyword>
<feature type="binding site" evidence="15">
    <location>
        <position position="248"/>
    </location>
    <ligand>
        <name>substrate</name>
    </ligand>
</feature>
<dbReference type="NCBIfam" id="TIGR01740">
    <property type="entry name" value="pyrF"/>
    <property type="match status" value="1"/>
</dbReference>
<comment type="pathway">
    <text evidence="2">Pyrimidine metabolism; UMP biosynthesis via de novo pathway; UMP from orotate: step 1/2.</text>
</comment>
<evidence type="ECO:0000256" key="10">
    <source>
        <dbReference type="ARBA" id="ARBA00022793"/>
    </source>
</evidence>
<dbReference type="EC" id="2.4.2.10" evidence="5"/>
<evidence type="ECO:0000256" key="6">
    <source>
        <dbReference type="ARBA" id="ARBA00012321"/>
    </source>
</evidence>
<dbReference type="InterPro" id="IPR023031">
    <property type="entry name" value="OPRT"/>
</dbReference>
<feature type="active site" description="For OMPdecase activity" evidence="14">
    <location>
        <position position="306"/>
    </location>
</feature>
<evidence type="ECO:0000256" key="11">
    <source>
        <dbReference type="ARBA" id="ARBA00022975"/>
    </source>
</evidence>
<evidence type="ECO:0000313" key="17">
    <source>
        <dbReference type="EMBL" id="BAD88794.1"/>
    </source>
</evidence>
<dbReference type="AlphaFoldDB" id="Q5H7T3"/>
<dbReference type="InterPro" id="IPR000836">
    <property type="entry name" value="PRTase_dom"/>
</dbReference>
<dbReference type="InterPro" id="IPR018089">
    <property type="entry name" value="OMPdecase_AS"/>
</dbReference>
<evidence type="ECO:0000256" key="9">
    <source>
        <dbReference type="ARBA" id="ARBA00022679"/>
    </source>
</evidence>
<feature type="domain" description="Orotidine 5'-phosphate decarboxylase" evidence="16">
    <location>
        <begin position="248"/>
        <end position="458"/>
    </location>
</feature>
<feature type="active site" description="For OMPdecase activity" evidence="14">
    <location>
        <position position="301"/>
    </location>
</feature>
<proteinExistence type="evidence at transcript level"/>
<dbReference type="GO" id="GO:0004588">
    <property type="term" value="F:orotate phosphoribosyltransferase activity"/>
    <property type="evidence" value="ECO:0007669"/>
    <property type="project" value="UniProtKB-EC"/>
</dbReference>
<dbReference type="InterPro" id="IPR013785">
    <property type="entry name" value="Aldolase_TIM"/>
</dbReference>
<dbReference type="GO" id="GO:0044205">
    <property type="term" value="P:'de novo' UMP biosynthetic process"/>
    <property type="evidence" value="ECO:0007669"/>
    <property type="project" value="UniProtKB-UniPathway"/>
</dbReference>
<dbReference type="FunFam" id="3.40.50.2020:FF:000025">
    <property type="entry name" value="Uridine monophosphate synthetase"/>
    <property type="match status" value="1"/>
</dbReference>
<feature type="binding site" evidence="15">
    <location>
        <position position="363"/>
    </location>
    <ligand>
        <name>substrate</name>
    </ligand>
</feature>
<feature type="binding site" evidence="15">
    <location>
        <position position="442"/>
    </location>
    <ligand>
        <name>substrate</name>
    </ligand>
</feature>
<dbReference type="EC" id="4.1.1.23" evidence="6"/>
<dbReference type="InterPro" id="IPR011060">
    <property type="entry name" value="RibuloseP-bd_barrel"/>
</dbReference>
<dbReference type="SMART" id="SM00934">
    <property type="entry name" value="OMPdecase"/>
    <property type="match status" value="1"/>
</dbReference>
<dbReference type="PROSITE" id="PS00156">
    <property type="entry name" value="OMPDECASE"/>
    <property type="match status" value="1"/>
</dbReference>
<evidence type="ECO:0000256" key="15">
    <source>
        <dbReference type="PIRSR" id="PIRSR614732-2"/>
    </source>
</evidence>
<feature type="binding site" evidence="15">
    <location>
        <position position="422"/>
    </location>
    <ligand>
        <name>substrate</name>
    </ligand>
</feature>
<dbReference type="GO" id="GO:0004590">
    <property type="term" value="F:orotidine-5'-phosphate decarboxylase activity"/>
    <property type="evidence" value="ECO:0007669"/>
    <property type="project" value="UniProtKB-EC"/>
</dbReference>
<gene>
    <name evidence="17" type="primary">OPRT-OMPDC</name>
</gene>
<dbReference type="Pfam" id="PF00156">
    <property type="entry name" value="Pribosyltran"/>
    <property type="match status" value="1"/>
</dbReference>
<dbReference type="InterPro" id="IPR004467">
    <property type="entry name" value="Or_phspho_trans_dom"/>
</dbReference>
<evidence type="ECO:0000256" key="5">
    <source>
        <dbReference type="ARBA" id="ARBA00011971"/>
    </source>
</evidence>
<dbReference type="InterPro" id="IPR001754">
    <property type="entry name" value="OMPdeCOase_dom"/>
</dbReference>
<dbReference type="PANTHER" id="PTHR19278:SF9">
    <property type="entry name" value="URIDINE 5'-MONOPHOSPHATE SYNTHASE"/>
    <property type="match status" value="1"/>
</dbReference>
<evidence type="ECO:0000256" key="8">
    <source>
        <dbReference type="ARBA" id="ARBA00022676"/>
    </source>
</evidence>
<dbReference type="Pfam" id="PF00215">
    <property type="entry name" value="OMPdecase"/>
    <property type="match status" value="1"/>
</dbReference>
<sequence>MDMDGLILRLFDIQAVKFGSFKLKSGITSPIYLDLRVIVSFPDVLAAVAALMWERVKDLQWDHLCGVPYTALPIATVIAVQQSRSMVMRRKEKKEYGTSVLVEGRYTAGQTVLIVEDIITSGASILETAQDLRAAGLQPLHSIVMINREQGGQANIEASGCSVHSVLTLSQVLECLERHQRLEPAVVGQVRQFLAANAQVAVPASPLPPPRPKALPFAQRAALCPNPVGRRLFEIMEQKKSNLSFNPDVTKKAEILRLTDLVGPSICMLKTHIDVVEDFDWDLVEQLRALAVKHNFVIFEDRKFADIGNTVQLQFTSGVYRIAEWADIVNAHLVPGPGIIDGLRQGAKAAGRDIGLLLLAEMSSKGNLATGAYTEANVKAALEHPDFVIGFIAMQGLAPAHPNLMYITPGVQLAKGGDALGQQYDTPEAVVGRKGSDIIQVGRGIFGAADPAAEAEKYRVAAWEAYQARVQATA</sequence>
<dbReference type="UniPathway" id="UPA00070">
    <property type="reaction ID" value="UER00119"/>
</dbReference>
<evidence type="ECO:0000256" key="13">
    <source>
        <dbReference type="ARBA" id="ARBA00023268"/>
    </source>
</evidence>
<comment type="similarity">
    <text evidence="3">In the N-terminal section; belongs to the purine/pyrimidine phosphoribosyltransferase family.</text>
</comment>
<name>Q5H7T3_EUGGR</name>
<dbReference type="EMBL" id="AB185845">
    <property type="protein sequence ID" value="BAD88794.1"/>
    <property type="molecule type" value="mRNA"/>
</dbReference>
<comment type="pathway">
    <text evidence="1">Pyrimidine metabolism; UMP biosynthesis via de novo pathway; UMP from orotate: step 2/2.</text>
</comment>
<evidence type="ECO:0000256" key="4">
    <source>
        <dbReference type="ARBA" id="ARBA00009769"/>
    </source>
</evidence>
<dbReference type="Gene3D" id="3.20.20.70">
    <property type="entry name" value="Aldolase class I"/>
    <property type="match status" value="1"/>
</dbReference>
<keyword evidence="9 17" id="KW-0808">Transferase</keyword>
<dbReference type="CDD" id="cd06223">
    <property type="entry name" value="PRTases_typeI"/>
    <property type="match status" value="1"/>
</dbReference>
<evidence type="ECO:0000256" key="12">
    <source>
        <dbReference type="ARBA" id="ARBA00023239"/>
    </source>
</evidence>
<evidence type="ECO:0000256" key="14">
    <source>
        <dbReference type="PIRSR" id="PIRSR614732-1"/>
    </source>
</evidence>
<dbReference type="GO" id="GO:0006207">
    <property type="term" value="P:'de novo' pyrimidine nucleobase biosynthetic process"/>
    <property type="evidence" value="ECO:0007669"/>
    <property type="project" value="InterPro"/>
</dbReference>
<feature type="binding site" evidence="15">
    <location>
        <position position="270"/>
    </location>
    <ligand>
        <name>substrate</name>
    </ligand>
</feature>
<dbReference type="InterPro" id="IPR029057">
    <property type="entry name" value="PRTase-like"/>
</dbReference>
<dbReference type="PANTHER" id="PTHR19278">
    <property type="entry name" value="OROTATE PHOSPHORIBOSYLTRANSFERASE"/>
    <property type="match status" value="1"/>
</dbReference>
<dbReference type="CDD" id="cd04725">
    <property type="entry name" value="OMP_decarboxylase_like"/>
    <property type="match status" value="1"/>
</dbReference>
<evidence type="ECO:0000256" key="7">
    <source>
        <dbReference type="ARBA" id="ARBA00015047"/>
    </source>
</evidence>
<dbReference type="InterPro" id="IPR014732">
    <property type="entry name" value="OMPdecase"/>
</dbReference>
<reference evidence="17" key="1">
    <citation type="journal article" date="2007" name="Gene">
        <title>Occurrence of multiple, independent gene fusion events for the fifth and sixth enzymes of pyrimidine biosynthesis in different eukaryotic groups.</title>
        <authorList>
            <person name="Makiuchi T."/>
            <person name="Nara T."/>
            <person name="Annoura T."/>
            <person name="Hashimoto T."/>
            <person name="Aoki T."/>
        </authorList>
    </citation>
    <scope>NUCLEOTIDE SEQUENCE</scope>
    <source>
        <strain evidence="17">Z</strain>
    </source>
</reference>
<keyword evidence="8 17" id="KW-0328">Glycosyltransferase</keyword>
<feature type="binding site" evidence="15">
    <location>
        <position position="443"/>
    </location>
    <ligand>
        <name>substrate</name>
    </ligand>
</feature>
<comment type="similarity">
    <text evidence="4">In the C-terminal section; belongs to the OMP decarboxylase family.</text>
</comment>
<dbReference type="SUPFAM" id="SSF53271">
    <property type="entry name" value="PRTase-like"/>
    <property type="match status" value="1"/>
</dbReference>
<dbReference type="FunFam" id="3.20.20.70:FF:000092">
    <property type="entry name" value="Uridine monophosphate synthetase"/>
    <property type="match status" value="1"/>
</dbReference>
<evidence type="ECO:0000259" key="16">
    <source>
        <dbReference type="SMART" id="SM00934"/>
    </source>
</evidence>
<keyword evidence="12" id="KW-0456">Lyase</keyword>
<evidence type="ECO:0000256" key="3">
    <source>
        <dbReference type="ARBA" id="ARBA00006221"/>
    </source>
</evidence>
<dbReference type="SUPFAM" id="SSF51366">
    <property type="entry name" value="Ribulose-phoshate binding barrel"/>
    <property type="match status" value="1"/>
</dbReference>
<evidence type="ECO:0000256" key="2">
    <source>
        <dbReference type="ARBA" id="ARBA00004889"/>
    </source>
</evidence>
<organism evidence="17">
    <name type="scientific">Euglena gracilis</name>
    <dbReference type="NCBI Taxonomy" id="3039"/>
    <lineage>
        <taxon>Eukaryota</taxon>
        <taxon>Discoba</taxon>
        <taxon>Euglenozoa</taxon>
        <taxon>Euglenida</taxon>
        <taxon>Spirocuta</taxon>
        <taxon>Euglenophyceae</taxon>
        <taxon>Euglenales</taxon>
        <taxon>Euglenaceae</taxon>
        <taxon>Euglena</taxon>
    </lineage>
</organism>
<dbReference type="Gene3D" id="3.40.50.2020">
    <property type="match status" value="1"/>
</dbReference>
<dbReference type="HAMAP" id="MF_01208">
    <property type="entry name" value="PyrE"/>
    <property type="match status" value="1"/>
</dbReference>
<protein>
    <recommendedName>
        <fullName evidence="7">Uridine 5'-monophosphate synthase</fullName>
        <ecNumber evidence="5">2.4.2.10</ecNumber>
        <ecNumber evidence="6">4.1.1.23</ecNumber>
    </recommendedName>
</protein>
<keyword evidence="13" id="KW-0511">Multifunctional enzyme</keyword>
<dbReference type="NCBIfam" id="TIGR00336">
    <property type="entry name" value="pyrE"/>
    <property type="match status" value="1"/>
</dbReference>
<accession>Q5H7T3</accession>
<feature type="active site" description="For OMPdecase activity" evidence="14">
    <location>
        <position position="303"/>
    </location>
</feature>
<keyword evidence="10" id="KW-0210">Decarboxylase</keyword>